<organism evidence="1 2">
    <name type="scientific">Nocardia cerradoensis</name>
    <dbReference type="NCBI Taxonomy" id="85688"/>
    <lineage>
        <taxon>Bacteria</taxon>
        <taxon>Bacillati</taxon>
        <taxon>Actinomycetota</taxon>
        <taxon>Actinomycetes</taxon>
        <taxon>Mycobacteriales</taxon>
        <taxon>Nocardiaceae</taxon>
        <taxon>Nocardia</taxon>
    </lineage>
</organism>
<evidence type="ECO:0000313" key="1">
    <source>
        <dbReference type="EMBL" id="OXR42257.1"/>
    </source>
</evidence>
<evidence type="ECO:0000313" key="2">
    <source>
        <dbReference type="Proteomes" id="UP000215506"/>
    </source>
</evidence>
<sequence>MAHIWVVVCLPPDAIDDVQTALTRALAPFEMYEQPAERSMWDTWRIRGGGEGAGFYVRPGYEDDPRLIHDTPNYRGEVLPTNRGECAGGPKALLDLTRKTLAWCDVLTLDGWWVEDSGVCWHKDEDENTSYEDEPDCPVPPRGNQNYLATLPEDTVLVRVYCHG</sequence>
<dbReference type="AlphaFoldDB" id="A0A231H069"/>
<proteinExistence type="predicted"/>
<protein>
    <submittedName>
        <fullName evidence="1">Uncharacterized protein</fullName>
    </submittedName>
</protein>
<accession>A0A231H069</accession>
<keyword evidence="2" id="KW-1185">Reference proteome</keyword>
<dbReference type="RefSeq" id="WP_143860188.1">
    <property type="nucleotide sequence ID" value="NZ_JAAXOR010000004.1"/>
</dbReference>
<comment type="caution">
    <text evidence="1">The sequence shown here is derived from an EMBL/GenBank/DDBJ whole genome shotgun (WGS) entry which is preliminary data.</text>
</comment>
<dbReference type="EMBL" id="NGAF01000014">
    <property type="protein sequence ID" value="OXR42257.1"/>
    <property type="molecule type" value="Genomic_DNA"/>
</dbReference>
<gene>
    <name evidence="1" type="ORF">B7C42_05456</name>
</gene>
<reference evidence="1 2" key="1">
    <citation type="submission" date="2017-07" db="EMBL/GenBank/DDBJ databases">
        <title>First draft Genome Sequence of Nocardia cerradoensis isolated from human infection.</title>
        <authorList>
            <person name="Carrasco G."/>
        </authorList>
    </citation>
    <scope>NUCLEOTIDE SEQUENCE [LARGE SCALE GENOMIC DNA]</scope>
    <source>
        <strain evidence="1 2">CNM20130759</strain>
    </source>
</reference>
<name>A0A231H069_9NOCA</name>
<dbReference type="Proteomes" id="UP000215506">
    <property type="component" value="Unassembled WGS sequence"/>
</dbReference>